<dbReference type="EMBL" id="BDMD01000081">
    <property type="protein sequence ID" value="GBF09657.1"/>
    <property type="molecule type" value="Genomic_DNA"/>
</dbReference>
<dbReference type="Proteomes" id="UP000291213">
    <property type="component" value="Unassembled WGS sequence"/>
</dbReference>
<organism evidence="1 2">
    <name type="scientific">Aeropyrum pernix</name>
    <dbReference type="NCBI Taxonomy" id="56636"/>
    <lineage>
        <taxon>Archaea</taxon>
        <taxon>Thermoproteota</taxon>
        <taxon>Thermoprotei</taxon>
        <taxon>Desulfurococcales</taxon>
        <taxon>Desulfurococcaceae</taxon>
        <taxon>Aeropyrum</taxon>
    </lineage>
</organism>
<dbReference type="OrthoDB" id="24354at2157"/>
<reference evidence="1 2" key="1">
    <citation type="submission" date="2017-02" db="EMBL/GenBank/DDBJ databases">
        <title>isolation and characterization of a novel temperate virus Aeropyrum globular virus 1 infecting hyperthermophilic archaeon Aeropyrum.</title>
        <authorList>
            <person name="Yumiya M."/>
            <person name="Yoshida T."/>
            <person name="Sako Y."/>
        </authorList>
    </citation>
    <scope>NUCLEOTIDE SEQUENCE [LARGE SCALE GENOMIC DNA]</scope>
    <source>
        <strain evidence="1 2">YK1-12-2013</strain>
    </source>
</reference>
<protein>
    <submittedName>
        <fullName evidence="1">Uncharacterized protein</fullName>
    </submittedName>
</protein>
<gene>
    <name evidence="1" type="ORF">apy_13820</name>
</gene>
<dbReference type="RefSeq" id="WP_207387695.1">
    <property type="nucleotide sequence ID" value="NZ_BDMD01000081.1"/>
</dbReference>
<name>A0A401HB66_AERPX</name>
<comment type="caution">
    <text evidence="1">The sequence shown here is derived from an EMBL/GenBank/DDBJ whole genome shotgun (WGS) entry which is preliminary data.</text>
</comment>
<evidence type="ECO:0000313" key="1">
    <source>
        <dbReference type="EMBL" id="GBF09657.1"/>
    </source>
</evidence>
<dbReference type="AlphaFoldDB" id="A0A401HB66"/>
<evidence type="ECO:0000313" key="2">
    <source>
        <dbReference type="Proteomes" id="UP000291213"/>
    </source>
</evidence>
<proteinExistence type="predicted"/>
<accession>A0A401HB66</accession>
<sequence length="96" mass="11294">MAGEEIPEDVFEDLEMAKSEVEKELERARGKRKRRYPSNSDIAEAIKELAGYARVDPESFPERVREKLEEQGFYTGLVTDERIWRLYETLLRKGEI</sequence>